<dbReference type="EMBL" id="QGDI01000007">
    <property type="protein sequence ID" value="PWJ12204.1"/>
    <property type="molecule type" value="Genomic_DNA"/>
</dbReference>
<dbReference type="Gene3D" id="3.40.50.300">
    <property type="entry name" value="P-loop containing nucleotide triphosphate hydrolases"/>
    <property type="match status" value="1"/>
</dbReference>
<dbReference type="Proteomes" id="UP000245720">
    <property type="component" value="Unassembled WGS sequence"/>
</dbReference>
<dbReference type="RefSeq" id="WP_109726662.1">
    <property type="nucleotide sequence ID" value="NZ_QGDI01000007.1"/>
</dbReference>
<dbReference type="Gene3D" id="2.160.20.80">
    <property type="entry name" value="E3 ubiquitin-protein ligase SopA"/>
    <property type="match status" value="1"/>
</dbReference>
<dbReference type="AlphaFoldDB" id="A0A315XZP1"/>
<dbReference type="InterPro" id="IPR001646">
    <property type="entry name" value="5peptide_repeat"/>
</dbReference>
<dbReference type="InterPro" id="IPR027417">
    <property type="entry name" value="P-loop_NTPase"/>
</dbReference>
<reference evidence="1 2" key="1">
    <citation type="submission" date="2018-05" db="EMBL/GenBank/DDBJ databases">
        <title>The Hungate 1000. A catalogue of reference genomes from the rumen microbiome.</title>
        <authorList>
            <person name="Kelly W."/>
        </authorList>
    </citation>
    <scope>NUCLEOTIDE SEQUENCE [LARGE SCALE GENOMIC DNA]</scope>
    <source>
        <strain evidence="1 2">SAb67</strain>
    </source>
</reference>
<gene>
    <name evidence="1" type="ORF">IE37_01894</name>
</gene>
<dbReference type="PANTHER" id="PTHR14136:SF17">
    <property type="entry name" value="BTB_POZ DOMAIN-CONTAINING PROTEIN KCTD9"/>
    <property type="match status" value="1"/>
</dbReference>
<comment type="caution">
    <text evidence="1">The sequence shown here is derived from an EMBL/GenBank/DDBJ whole genome shotgun (WGS) entry which is preliminary data.</text>
</comment>
<dbReference type="PANTHER" id="PTHR14136">
    <property type="entry name" value="BTB_POZ DOMAIN-CONTAINING PROTEIN KCTD9"/>
    <property type="match status" value="1"/>
</dbReference>
<dbReference type="SUPFAM" id="SSF52540">
    <property type="entry name" value="P-loop containing nucleoside triphosphate hydrolases"/>
    <property type="match status" value="1"/>
</dbReference>
<sequence>MSLCNKIKQEYSVLSEKEKNNFKGVMVEALAFVPLVGQATNLFNSVSEWNKYKTDKIIPQIIAIAKPDNIDEDIQNKIAYALKNVFSNNNTIISKYASVKRKEFEKLIYDKYNECSLVEYDSPEVKDYIQKIIDTILNNIDMLETPESYGKTALKTTADHEERITALEEDKHKEQDKISDDNEIFVKKYTATELFLDKGERKIYLNDVYVSPIIKGKDTDIDLYTQLNEWRKKPDPTREYTDADAKILLLYGKAGIGKSSLVAKLISDNFFNDAAHAIILNKKAELLDHEDPWGSIKRIYGCENDICYNNKVLILDGFDEVCVLKNDDFKGNVFLQKLANSIPSTVWVKVLITSREARGYFERIEEEKGGIIIRYVDWNEDLLFQWCENYLYSRNGDKTVEKWVDDFKDKFDTLDDKLQDAFYSPIILYICCHENIEIFEMDSIAEIYYNAFHKVAKREYITSDLSSKLCKTDEQNEKILWQYLKEIAFQIFLTPNHTDTAEKALIDKARSFMGEYKECINPDVFEMLPAIFHFSSGNDDGGIVFVHKTVAEYYIAVKIFEDFFKDINAETDDEKVWNSIYSALSLRKVPYDIIKNICAMMTSSNPSILGDFDKEAFFTKFESGMKQELILKSSIDAEEKYADCIALEESIIPSELRASLIIDRNKIVIMNLTWLLNELGYRNKSFTLLFKYLMPYLDYNLNLSDLYLNSILYPQTEAIIFSGTDFLIDCPDGIADYIKKNETEWVKARNDVKLNNGPAEIIVPVWNYKNLAGCYFQNTHMEFIQIENSNLSWCHFENAYLHGASLRNSDFSRSCLNDSDCSNANFENADLSFSYLTNTNLKNANLKGVDFTGAYLTGADLTRANLENAIFKVTYYNSKTKFPEGFVPDPDKMKCICCGQN</sequence>
<protein>
    <submittedName>
        <fullName evidence="1">Pentapeptide repeat protein</fullName>
    </submittedName>
</protein>
<name>A0A315XZP1_RUMFL</name>
<evidence type="ECO:0000313" key="2">
    <source>
        <dbReference type="Proteomes" id="UP000245720"/>
    </source>
</evidence>
<dbReference type="InterPro" id="IPR051082">
    <property type="entry name" value="Pentapeptide-BTB/POZ_domain"/>
</dbReference>
<proteinExistence type="predicted"/>
<evidence type="ECO:0000313" key="1">
    <source>
        <dbReference type="EMBL" id="PWJ12204.1"/>
    </source>
</evidence>
<dbReference type="OrthoDB" id="1821355at2"/>
<organism evidence="1 2">
    <name type="scientific">Ruminococcus flavefaciens</name>
    <dbReference type="NCBI Taxonomy" id="1265"/>
    <lineage>
        <taxon>Bacteria</taxon>
        <taxon>Bacillati</taxon>
        <taxon>Bacillota</taxon>
        <taxon>Clostridia</taxon>
        <taxon>Eubacteriales</taxon>
        <taxon>Oscillospiraceae</taxon>
        <taxon>Ruminococcus</taxon>
    </lineage>
</organism>
<accession>A0A315XZP1</accession>
<dbReference type="Pfam" id="PF00805">
    <property type="entry name" value="Pentapeptide"/>
    <property type="match status" value="2"/>
</dbReference>
<dbReference type="SUPFAM" id="SSF141571">
    <property type="entry name" value="Pentapeptide repeat-like"/>
    <property type="match status" value="1"/>
</dbReference>